<sequence length="268" mass="30607">MRGITTTHFSLPCMNHQRVVVRLVYVLHHVMFMESNSLSHLISGRSPTHPVKVFSLFGLVIDYDVDLKYWKEKHREKQHISLCNVLYKIIVKALANRFWQALEEVTSETLSAFVPGRLLSDNIIVGLECHHNLKRSKRKEADIGVTVRLVTLINVTHVSGSISGFWCSRSSPLITHLFFMDDVFLFLEATESNCVAIRGVLNDYAWVTGQLVNFGKPTVYMSPTIIRLENERLATLVGVRLVDVHERYLGLPYVIGRHKRKLIANVVD</sequence>
<evidence type="ECO:0008006" key="3">
    <source>
        <dbReference type="Google" id="ProtNLM"/>
    </source>
</evidence>
<keyword evidence="2" id="KW-1185">Reference proteome</keyword>
<reference evidence="1" key="1">
    <citation type="journal article" date="2023" name="Plant J.">
        <title>Genome sequences and population genomics provide insights into the demographic history, inbreeding, and mutation load of two 'living fossil' tree species of Dipteronia.</title>
        <authorList>
            <person name="Feng Y."/>
            <person name="Comes H.P."/>
            <person name="Chen J."/>
            <person name="Zhu S."/>
            <person name="Lu R."/>
            <person name="Zhang X."/>
            <person name="Li P."/>
            <person name="Qiu J."/>
            <person name="Olsen K.M."/>
            <person name="Qiu Y."/>
        </authorList>
    </citation>
    <scope>NUCLEOTIDE SEQUENCE</scope>
    <source>
        <strain evidence="1">KIB01</strain>
    </source>
</reference>
<protein>
    <recommendedName>
        <fullName evidence="3">Reverse transcriptase</fullName>
    </recommendedName>
</protein>
<name>A0AAD9XAQ1_9ROSI</name>
<comment type="caution">
    <text evidence="1">The sequence shown here is derived from an EMBL/GenBank/DDBJ whole genome shotgun (WGS) entry which is preliminary data.</text>
</comment>
<organism evidence="1 2">
    <name type="scientific">Dipteronia dyeriana</name>
    <dbReference type="NCBI Taxonomy" id="168575"/>
    <lineage>
        <taxon>Eukaryota</taxon>
        <taxon>Viridiplantae</taxon>
        <taxon>Streptophyta</taxon>
        <taxon>Embryophyta</taxon>
        <taxon>Tracheophyta</taxon>
        <taxon>Spermatophyta</taxon>
        <taxon>Magnoliopsida</taxon>
        <taxon>eudicotyledons</taxon>
        <taxon>Gunneridae</taxon>
        <taxon>Pentapetalae</taxon>
        <taxon>rosids</taxon>
        <taxon>malvids</taxon>
        <taxon>Sapindales</taxon>
        <taxon>Sapindaceae</taxon>
        <taxon>Hippocastanoideae</taxon>
        <taxon>Acereae</taxon>
        <taxon>Dipteronia</taxon>
    </lineage>
</organism>
<accession>A0AAD9XAQ1</accession>
<dbReference type="EMBL" id="JANJYI010000003">
    <property type="protein sequence ID" value="KAK2655904.1"/>
    <property type="molecule type" value="Genomic_DNA"/>
</dbReference>
<evidence type="ECO:0000313" key="2">
    <source>
        <dbReference type="Proteomes" id="UP001280121"/>
    </source>
</evidence>
<evidence type="ECO:0000313" key="1">
    <source>
        <dbReference type="EMBL" id="KAK2655904.1"/>
    </source>
</evidence>
<dbReference type="AlphaFoldDB" id="A0AAD9XAQ1"/>
<proteinExistence type="predicted"/>
<gene>
    <name evidence="1" type="ORF">Ddye_008956</name>
</gene>
<dbReference type="Proteomes" id="UP001280121">
    <property type="component" value="Unassembled WGS sequence"/>
</dbReference>